<evidence type="ECO:0000313" key="20">
    <source>
        <dbReference type="EMBL" id="JAS32968.1"/>
    </source>
</evidence>
<evidence type="ECO:0000256" key="16">
    <source>
        <dbReference type="SAM" id="SignalP"/>
    </source>
</evidence>
<keyword evidence="9 15" id="KW-0472">Membrane</keyword>
<dbReference type="EMBL" id="GEDC01011438">
    <property type="protein sequence ID" value="JAS25860.1"/>
    <property type="molecule type" value="Transcribed_RNA"/>
</dbReference>
<dbReference type="AlphaFoldDB" id="A0A1B6CBL5"/>
<evidence type="ECO:0000256" key="14">
    <source>
        <dbReference type="ARBA" id="ARBA00074957"/>
    </source>
</evidence>
<evidence type="ECO:0000256" key="15">
    <source>
        <dbReference type="SAM" id="Phobius"/>
    </source>
</evidence>
<evidence type="ECO:0000256" key="8">
    <source>
        <dbReference type="ARBA" id="ARBA00022989"/>
    </source>
</evidence>
<dbReference type="GO" id="GO:0015184">
    <property type="term" value="F:L-cystine transmembrane transporter activity"/>
    <property type="evidence" value="ECO:0007669"/>
    <property type="project" value="TreeGrafter"/>
</dbReference>
<feature type="chain" id="PRO_5008580271" description="Cystinosin homolog" evidence="16">
    <location>
        <begin position="23"/>
        <end position="385"/>
    </location>
</feature>
<keyword evidence="16" id="KW-0732">Signal</keyword>
<evidence type="ECO:0000256" key="5">
    <source>
        <dbReference type="ARBA" id="ARBA00022692"/>
    </source>
</evidence>
<proteinExistence type="inferred from homology"/>
<comment type="subcellular location">
    <subcellularLocation>
        <location evidence="2">Cytoplasmic vesicle</location>
        <location evidence="2">Phagosome</location>
    </subcellularLocation>
    <subcellularLocation>
        <location evidence="1">Lysosome membrane</location>
        <topology evidence="1">Multi-pass membrane protein</topology>
    </subcellularLocation>
</comment>
<keyword evidence="4" id="KW-0813">Transport</keyword>
<dbReference type="Pfam" id="PF04193">
    <property type="entry name" value="PQ-loop"/>
    <property type="match status" value="2"/>
</dbReference>
<keyword evidence="5 15" id="KW-0812">Transmembrane</keyword>
<evidence type="ECO:0000256" key="4">
    <source>
        <dbReference type="ARBA" id="ARBA00022448"/>
    </source>
</evidence>
<dbReference type="SMART" id="SM00679">
    <property type="entry name" value="CTNS"/>
    <property type="match status" value="2"/>
</dbReference>
<evidence type="ECO:0000256" key="2">
    <source>
        <dbReference type="ARBA" id="ARBA00004262"/>
    </source>
</evidence>
<feature type="transmembrane region" description="Helical" evidence="15">
    <location>
        <begin position="204"/>
        <end position="225"/>
    </location>
</feature>
<evidence type="ECO:0000256" key="6">
    <source>
        <dbReference type="ARBA" id="ARBA00022737"/>
    </source>
</evidence>
<evidence type="ECO:0000256" key="9">
    <source>
        <dbReference type="ARBA" id="ARBA00023136"/>
    </source>
</evidence>
<name>A0A1B6CBL5_9HEMI</name>
<evidence type="ECO:0000256" key="7">
    <source>
        <dbReference type="ARBA" id="ARBA00022847"/>
    </source>
</evidence>
<evidence type="ECO:0000313" key="18">
    <source>
        <dbReference type="EMBL" id="JAS24711.1"/>
    </source>
</evidence>
<evidence type="ECO:0000256" key="1">
    <source>
        <dbReference type="ARBA" id="ARBA00004155"/>
    </source>
</evidence>
<keyword evidence="10" id="KW-0325">Glycoprotein</keyword>
<feature type="transmembrane region" description="Helical" evidence="15">
    <location>
        <begin position="153"/>
        <end position="174"/>
    </location>
</feature>
<dbReference type="EMBL" id="GEDC01026593">
    <property type="protein sequence ID" value="JAS10705.1"/>
    <property type="molecule type" value="Transcribed_RNA"/>
</dbReference>
<evidence type="ECO:0000256" key="10">
    <source>
        <dbReference type="ARBA" id="ARBA00023180"/>
    </source>
</evidence>
<keyword evidence="11" id="KW-0458">Lysosome</keyword>
<dbReference type="Gene3D" id="1.20.1280.290">
    <property type="match status" value="1"/>
</dbReference>
<dbReference type="PANTHER" id="PTHR13131:SF5">
    <property type="entry name" value="CYSTINOSIN"/>
    <property type="match status" value="1"/>
</dbReference>
<dbReference type="InterPro" id="IPR005282">
    <property type="entry name" value="LC_transporter"/>
</dbReference>
<keyword evidence="7" id="KW-0769">Symport</keyword>
<evidence type="ECO:0000256" key="3">
    <source>
        <dbReference type="ARBA" id="ARBA00006855"/>
    </source>
</evidence>
<feature type="signal peptide" evidence="16">
    <location>
        <begin position="1"/>
        <end position="22"/>
    </location>
</feature>
<evidence type="ECO:0000256" key="13">
    <source>
        <dbReference type="ARBA" id="ARBA00055495"/>
    </source>
</evidence>
<feature type="transmembrane region" description="Helical" evidence="15">
    <location>
        <begin position="292"/>
        <end position="316"/>
    </location>
</feature>
<dbReference type="NCBIfam" id="TIGR00951">
    <property type="entry name" value="2A43"/>
    <property type="match status" value="1"/>
</dbReference>
<feature type="transmembrane region" description="Helical" evidence="15">
    <location>
        <begin position="123"/>
        <end position="141"/>
    </location>
</feature>
<evidence type="ECO:0000256" key="12">
    <source>
        <dbReference type="ARBA" id="ARBA00048473"/>
    </source>
</evidence>
<protein>
    <recommendedName>
        <fullName evidence="14">Cystinosin homolog</fullName>
    </recommendedName>
</protein>
<accession>A0A1B6CBL5</accession>
<reference evidence="17" key="1">
    <citation type="submission" date="2015-12" db="EMBL/GenBank/DDBJ databases">
        <title>De novo transcriptome assembly of four potential Pierce s Disease insect vectors from Arizona vineyards.</title>
        <authorList>
            <person name="Tassone E.E."/>
        </authorList>
    </citation>
    <scope>NUCLEOTIDE SEQUENCE</scope>
</reference>
<evidence type="ECO:0000313" key="17">
    <source>
        <dbReference type="EMBL" id="JAS10705.1"/>
    </source>
</evidence>
<dbReference type="GO" id="GO:0005765">
    <property type="term" value="C:lysosomal membrane"/>
    <property type="evidence" value="ECO:0007669"/>
    <property type="project" value="UniProtKB-SubCell"/>
</dbReference>
<dbReference type="EMBL" id="GEDC01012587">
    <property type="protein sequence ID" value="JAS24711.1"/>
    <property type="molecule type" value="Transcribed_RNA"/>
</dbReference>
<keyword evidence="6" id="KW-0677">Repeat</keyword>
<organism evidence="17">
    <name type="scientific">Clastoptera arizonana</name>
    <name type="common">Arizona spittle bug</name>
    <dbReference type="NCBI Taxonomy" id="38151"/>
    <lineage>
        <taxon>Eukaryota</taxon>
        <taxon>Metazoa</taxon>
        <taxon>Ecdysozoa</taxon>
        <taxon>Arthropoda</taxon>
        <taxon>Hexapoda</taxon>
        <taxon>Insecta</taxon>
        <taxon>Pterygota</taxon>
        <taxon>Neoptera</taxon>
        <taxon>Paraneoptera</taxon>
        <taxon>Hemiptera</taxon>
        <taxon>Auchenorrhyncha</taxon>
        <taxon>Cercopoidea</taxon>
        <taxon>Clastopteridae</taxon>
        <taxon>Clastoptera</taxon>
    </lineage>
</organism>
<dbReference type="PANTHER" id="PTHR13131">
    <property type="entry name" value="CYSTINOSIN"/>
    <property type="match status" value="1"/>
</dbReference>
<feature type="transmembrane region" description="Helical" evidence="15">
    <location>
        <begin position="336"/>
        <end position="355"/>
    </location>
</feature>
<dbReference type="InterPro" id="IPR006603">
    <property type="entry name" value="PQ-loop_rpt"/>
</dbReference>
<dbReference type="FunFam" id="1.20.1280.290:FF:000016">
    <property type="entry name" value="Cystinosin homolog"/>
    <property type="match status" value="1"/>
</dbReference>
<sequence>MAEMKNICYILLAFIYFSEVTCEITVSEDDMSLLVGTCGSFNISITEAPTKSFNITISINHGMVATCSPTEITVDPTTKERSWPVLVSANKEGHVIFNVTTSNTSVSSLFVRVTVEKSFELDYISQIIGWIYFFAWSISFYPQIYENYLRKSVIGLNFDFLALNIVGFCLYGLFNAGLYWDLEVEREYFQRHPGGLNPVQMNDIVFAFHAAFACTITIVQCIMYEKGDQRVSTTAKSILFAFFLIFASTLGLAINRNIEWLDFLLYCSYIKLTITLIKYIPQAFMNYSRKSTVGWSIGNVLLDFTGGILSMGQMMINAYNYDDWDSIVGDPTKFGLGLFSVVFDLLFIFQHYFLYSHRPAYEPLIGDNIEHLYPDENVEPESVNT</sequence>
<dbReference type="GO" id="GO:0015293">
    <property type="term" value="F:symporter activity"/>
    <property type="evidence" value="ECO:0007669"/>
    <property type="project" value="UniProtKB-KW"/>
</dbReference>
<evidence type="ECO:0000256" key="11">
    <source>
        <dbReference type="ARBA" id="ARBA00023228"/>
    </source>
</evidence>
<dbReference type="EMBL" id="GEDC01004330">
    <property type="protein sequence ID" value="JAS32968.1"/>
    <property type="molecule type" value="Transcribed_RNA"/>
</dbReference>
<comment type="similarity">
    <text evidence="3">Belongs to the cystinosin family.</text>
</comment>
<dbReference type="GO" id="GO:0045335">
    <property type="term" value="C:phagocytic vesicle"/>
    <property type="evidence" value="ECO:0007669"/>
    <property type="project" value="UniProtKB-SubCell"/>
</dbReference>
<feature type="transmembrane region" description="Helical" evidence="15">
    <location>
        <begin position="237"/>
        <end position="254"/>
    </location>
</feature>
<comment type="function">
    <text evidence="13">Cystine/H(+) symporter that mediates export of cystine, the oxidized dimer of cysteine, from lysosomes. May play a role in the degradation of engulfed apoptotic cells.</text>
</comment>
<dbReference type="FunFam" id="1.20.1280.290:FF:000023">
    <property type="entry name" value="Cystinosin homolog"/>
    <property type="match status" value="1"/>
</dbReference>
<keyword evidence="8 15" id="KW-1133">Transmembrane helix</keyword>
<comment type="catalytic activity">
    <reaction evidence="12">
        <text>L-cystine(out) + H(+)(out) = L-cystine(in) + H(+)(in)</text>
        <dbReference type="Rhea" id="RHEA:66172"/>
        <dbReference type="ChEBI" id="CHEBI:15378"/>
        <dbReference type="ChEBI" id="CHEBI:35491"/>
    </reaction>
    <physiologicalReaction direction="left-to-right" evidence="12">
        <dbReference type="Rhea" id="RHEA:66173"/>
    </physiologicalReaction>
</comment>
<gene>
    <name evidence="19" type="ORF">g.19920</name>
    <name evidence="18" type="ORF">g.19921</name>
    <name evidence="20" type="ORF">g.19924</name>
    <name evidence="17" type="ORF">g.19925</name>
</gene>
<feature type="transmembrane region" description="Helical" evidence="15">
    <location>
        <begin position="260"/>
        <end position="280"/>
    </location>
</feature>
<evidence type="ECO:0000313" key="19">
    <source>
        <dbReference type="EMBL" id="JAS25860.1"/>
    </source>
</evidence>